<dbReference type="Pfam" id="PF07730">
    <property type="entry name" value="HisKA_3"/>
    <property type="match status" value="1"/>
</dbReference>
<name>A0A1I4KZA1_9ACTN</name>
<dbReference type="GO" id="GO:0046983">
    <property type="term" value="F:protein dimerization activity"/>
    <property type="evidence" value="ECO:0007669"/>
    <property type="project" value="InterPro"/>
</dbReference>
<keyword evidence="3" id="KW-0902">Two-component regulatory system</keyword>
<dbReference type="Gene3D" id="3.30.565.10">
    <property type="entry name" value="Histidine kinase-like ATPase, C-terminal domain"/>
    <property type="match status" value="1"/>
</dbReference>
<sequence>MHDTPDSVSSLRAPAQAGARSTSPLRSQTRHRELLAPKLARTITVATLLYYSGISLLNVLRSGAERSQVLLCLGCVAAVFVFQFLHISPRAQRWSPRRRCATLLAQAVLTYLPFLFFGLNWGSMAGPLAGSLLLLLPGRVAWPSYGVIAGTMLAMTVSAGLDWVTVVYLTTSTMMAGLILYGTARLSDLVAEVQASRAEMARMAVTEERLRFARDLHDLLGYSLSAITLKSELTYRLVHSRPDRAREEIASVLEVSRQALSDVRLVASGYRDMSLAAEAESAAAILATADIRARTDVSCGRLHPVTDTVLATALREGVTNILRHSKAQTCVVSVESKGETVVLSLVNDGVAGQRPDRSAHSGSGLGNLRDRLAAIGGRVEAGVREDGRFHLVAQAPAHPAAAAHPPEAGRLGTANAARSAA</sequence>
<keyword evidence="1" id="KW-0808">Transferase</keyword>
<keyword evidence="8" id="KW-1185">Reference proteome</keyword>
<organism evidence="7 8">
    <name type="scientific">Streptomyces pini</name>
    <dbReference type="NCBI Taxonomy" id="1520580"/>
    <lineage>
        <taxon>Bacteria</taxon>
        <taxon>Bacillati</taxon>
        <taxon>Actinomycetota</taxon>
        <taxon>Actinomycetes</taxon>
        <taxon>Kitasatosporales</taxon>
        <taxon>Streptomycetaceae</taxon>
        <taxon>Streptomyces</taxon>
    </lineage>
</organism>
<evidence type="ECO:0000256" key="1">
    <source>
        <dbReference type="ARBA" id="ARBA00022679"/>
    </source>
</evidence>
<dbReference type="GO" id="GO:0000155">
    <property type="term" value="F:phosphorelay sensor kinase activity"/>
    <property type="evidence" value="ECO:0007669"/>
    <property type="project" value="InterPro"/>
</dbReference>
<dbReference type="InterPro" id="IPR050482">
    <property type="entry name" value="Sensor_HK_TwoCompSys"/>
</dbReference>
<feature type="compositionally biased region" description="Polar residues" evidence="4">
    <location>
        <begin position="1"/>
        <end position="10"/>
    </location>
</feature>
<evidence type="ECO:0000259" key="6">
    <source>
        <dbReference type="Pfam" id="PF07730"/>
    </source>
</evidence>
<dbReference type="InterPro" id="IPR036890">
    <property type="entry name" value="HATPase_C_sf"/>
</dbReference>
<feature type="transmembrane region" description="Helical" evidence="5">
    <location>
        <begin position="142"/>
        <end position="169"/>
    </location>
</feature>
<feature type="transmembrane region" description="Helical" evidence="5">
    <location>
        <begin position="66"/>
        <end position="88"/>
    </location>
</feature>
<dbReference type="GO" id="GO:0016020">
    <property type="term" value="C:membrane"/>
    <property type="evidence" value="ECO:0007669"/>
    <property type="project" value="InterPro"/>
</dbReference>
<keyword evidence="5" id="KW-1133">Transmembrane helix</keyword>
<dbReference type="Gene3D" id="1.20.5.1930">
    <property type="match status" value="1"/>
</dbReference>
<evidence type="ECO:0000256" key="2">
    <source>
        <dbReference type="ARBA" id="ARBA00022777"/>
    </source>
</evidence>
<feature type="compositionally biased region" description="Low complexity" evidence="4">
    <location>
        <begin position="398"/>
        <end position="408"/>
    </location>
</feature>
<accession>A0A1I4KZA1</accession>
<feature type="region of interest" description="Disordered" evidence="4">
    <location>
        <begin position="1"/>
        <end position="29"/>
    </location>
</feature>
<dbReference type="SUPFAM" id="SSF55874">
    <property type="entry name" value="ATPase domain of HSP90 chaperone/DNA topoisomerase II/histidine kinase"/>
    <property type="match status" value="1"/>
</dbReference>
<dbReference type="CDD" id="cd16917">
    <property type="entry name" value="HATPase_UhpB-NarQ-NarX-like"/>
    <property type="match status" value="1"/>
</dbReference>
<evidence type="ECO:0000256" key="4">
    <source>
        <dbReference type="SAM" id="MobiDB-lite"/>
    </source>
</evidence>
<feature type="domain" description="Signal transduction histidine kinase subgroup 3 dimerisation and phosphoacceptor" evidence="6">
    <location>
        <begin position="208"/>
        <end position="273"/>
    </location>
</feature>
<protein>
    <submittedName>
        <fullName evidence="7">Two-component system, NarL family, sensor histidine kinase DesK</fullName>
    </submittedName>
</protein>
<evidence type="ECO:0000313" key="7">
    <source>
        <dbReference type="EMBL" id="SFL84078.1"/>
    </source>
</evidence>
<reference evidence="8" key="1">
    <citation type="submission" date="2016-10" db="EMBL/GenBank/DDBJ databases">
        <authorList>
            <person name="Varghese N."/>
            <person name="Submissions S."/>
        </authorList>
    </citation>
    <scope>NUCLEOTIDE SEQUENCE [LARGE SCALE GENOMIC DNA]</scope>
    <source>
        <strain evidence="8">PL19</strain>
    </source>
</reference>
<dbReference type="AlphaFoldDB" id="A0A1I4KZA1"/>
<evidence type="ECO:0000256" key="3">
    <source>
        <dbReference type="ARBA" id="ARBA00023012"/>
    </source>
</evidence>
<keyword evidence="2 7" id="KW-0418">Kinase</keyword>
<keyword evidence="5" id="KW-0472">Membrane</keyword>
<evidence type="ECO:0000313" key="8">
    <source>
        <dbReference type="Proteomes" id="UP000198928"/>
    </source>
</evidence>
<proteinExistence type="predicted"/>
<feature type="transmembrane region" description="Helical" evidence="5">
    <location>
        <begin position="39"/>
        <end position="60"/>
    </location>
</feature>
<dbReference type="Proteomes" id="UP000198928">
    <property type="component" value="Unassembled WGS sequence"/>
</dbReference>
<feature type="transmembrane region" description="Helical" evidence="5">
    <location>
        <begin position="100"/>
        <end position="122"/>
    </location>
</feature>
<dbReference type="EMBL" id="FOSG01000029">
    <property type="protein sequence ID" value="SFL84078.1"/>
    <property type="molecule type" value="Genomic_DNA"/>
</dbReference>
<dbReference type="RefSeq" id="WP_245794066.1">
    <property type="nucleotide sequence ID" value="NZ_FOSG01000029.1"/>
</dbReference>
<feature type="region of interest" description="Disordered" evidence="4">
    <location>
        <begin position="398"/>
        <end position="421"/>
    </location>
</feature>
<dbReference type="PANTHER" id="PTHR24421:SF63">
    <property type="entry name" value="SENSOR HISTIDINE KINASE DESK"/>
    <property type="match status" value="1"/>
</dbReference>
<evidence type="ECO:0000256" key="5">
    <source>
        <dbReference type="SAM" id="Phobius"/>
    </source>
</evidence>
<dbReference type="PANTHER" id="PTHR24421">
    <property type="entry name" value="NITRATE/NITRITE SENSOR PROTEIN NARX-RELATED"/>
    <property type="match status" value="1"/>
</dbReference>
<gene>
    <name evidence="7" type="ORF">SAMN05192584_1295</name>
</gene>
<dbReference type="InterPro" id="IPR011712">
    <property type="entry name" value="Sig_transdc_His_kin_sub3_dim/P"/>
</dbReference>
<keyword evidence="5" id="KW-0812">Transmembrane</keyword>